<evidence type="ECO:0000256" key="2">
    <source>
        <dbReference type="ARBA" id="ARBA00022475"/>
    </source>
</evidence>
<evidence type="ECO:0000256" key="3">
    <source>
        <dbReference type="ARBA" id="ARBA00022676"/>
    </source>
</evidence>
<evidence type="ECO:0000256" key="5">
    <source>
        <dbReference type="ARBA" id="ARBA00022692"/>
    </source>
</evidence>
<feature type="transmembrane region" description="Helical" evidence="8">
    <location>
        <begin position="90"/>
        <end position="110"/>
    </location>
</feature>
<evidence type="ECO:0000313" key="10">
    <source>
        <dbReference type="EMBL" id="APS00696.1"/>
    </source>
</evidence>
<feature type="transmembrane region" description="Helical" evidence="8">
    <location>
        <begin position="402"/>
        <end position="422"/>
    </location>
</feature>
<keyword evidence="2" id="KW-1003">Cell membrane</keyword>
<protein>
    <recommendedName>
        <fullName evidence="9">Glycosyltransferase RgtA/B/C/D-like domain-containing protein</fullName>
    </recommendedName>
</protein>
<reference evidence="10 11" key="1">
    <citation type="submission" date="2016-08" db="EMBL/GenBank/DDBJ databases">
        <title>Identification and validation of antigenic proteins from Pajaroellobacter abortibovis using de-novo genome sequence assembly and reverse vaccinology.</title>
        <authorList>
            <person name="Welly B.T."/>
            <person name="Miller M.R."/>
            <person name="Stott J.L."/>
            <person name="Blanchard M.T."/>
            <person name="Islas-Trejo A.D."/>
            <person name="O'Rourke S.M."/>
            <person name="Young A.E."/>
            <person name="Medrano J.F."/>
            <person name="Van Eenennaam A.L."/>
        </authorList>
    </citation>
    <scope>NUCLEOTIDE SEQUENCE [LARGE SCALE GENOMIC DNA]</scope>
    <source>
        <strain evidence="10 11">BTF92-0548A/99-0131</strain>
    </source>
</reference>
<dbReference type="GO" id="GO:0009103">
    <property type="term" value="P:lipopolysaccharide biosynthetic process"/>
    <property type="evidence" value="ECO:0007669"/>
    <property type="project" value="UniProtKB-ARBA"/>
</dbReference>
<keyword evidence="7 8" id="KW-0472">Membrane</keyword>
<dbReference type="EMBL" id="CP016908">
    <property type="protein sequence ID" value="APS00696.1"/>
    <property type="molecule type" value="Genomic_DNA"/>
</dbReference>
<sequence>MGSLYVGWLLATTDSLGFTRDEGIYFYTAAAYAQWFERLFHHTKEALTQAAIDPVWQINAEHPSLMKSLFSLSWLFFYKKWGWMVESTSFRFPGMCMAGLSLAITYLLGTQVYNRRAAVMAACFLACMPRIFFHAHLACFDIGVMMMWTLCIFLYGRFRENPTWIRGILFGVGYGLTLETKHNAWMLPAVFFVHALLIESLSIVWKASSPGRIAWRALAPFLFLCTLGPFVFVGLWPWLWHDPLHRFQEYVSFHWNHPYYNIEFLGRNYFGPPSPKSYVPVMVVATVPMVTLCFFLAGAAGLIKRDVLFVNALRKKGEILFQEQEEVSGLGGGYSTIQAELLLLLSIGAAVGPFFLKRTPIFGGTKHWFPAYPSLAVIAGSGFDRLLSALEERFSLSSCRRCLLQIGAALTALAAPFILTYHSHPFGLSFYAPFVGGVAGGADLGLNRQFWGFTTQSAARYLANHAPRGARVYFHDTIWMSWEQLLKENRIRSDLRGVGIPSEADFALVQHELHMAEVDYQIWVAFGTVSPASVVTYEGVPILSIYRPP</sequence>
<dbReference type="GO" id="GO:0016763">
    <property type="term" value="F:pentosyltransferase activity"/>
    <property type="evidence" value="ECO:0007669"/>
    <property type="project" value="TreeGrafter"/>
</dbReference>
<feature type="transmembrane region" description="Helical" evidence="8">
    <location>
        <begin position="217"/>
        <end position="239"/>
    </location>
</feature>
<dbReference type="AlphaFoldDB" id="A0A1L6MYW0"/>
<proteinExistence type="predicted"/>
<evidence type="ECO:0000256" key="7">
    <source>
        <dbReference type="ARBA" id="ARBA00023136"/>
    </source>
</evidence>
<feature type="transmembrane region" description="Helical" evidence="8">
    <location>
        <begin position="131"/>
        <end position="155"/>
    </location>
</feature>
<keyword evidence="4" id="KW-0808">Transferase</keyword>
<feature type="transmembrane region" description="Helical" evidence="8">
    <location>
        <begin position="278"/>
        <end position="303"/>
    </location>
</feature>
<gene>
    <name evidence="10" type="ORF">BCY86_08405</name>
</gene>
<dbReference type="KEGG" id="pabo:BCY86_08405"/>
<dbReference type="Proteomes" id="UP000185544">
    <property type="component" value="Chromosome"/>
</dbReference>
<keyword evidence="3" id="KW-0328">Glycosyltransferase</keyword>
<keyword evidence="5 8" id="KW-0812">Transmembrane</keyword>
<feature type="transmembrane region" description="Helical" evidence="8">
    <location>
        <begin position="185"/>
        <end position="205"/>
    </location>
</feature>
<evidence type="ECO:0000256" key="1">
    <source>
        <dbReference type="ARBA" id="ARBA00004651"/>
    </source>
</evidence>
<dbReference type="InterPro" id="IPR038731">
    <property type="entry name" value="RgtA/B/C-like"/>
</dbReference>
<evidence type="ECO:0000256" key="6">
    <source>
        <dbReference type="ARBA" id="ARBA00022989"/>
    </source>
</evidence>
<dbReference type="InterPro" id="IPR050297">
    <property type="entry name" value="LipidA_mod_glycosyltrf_83"/>
</dbReference>
<name>A0A1L6MYW0_9BACT</name>
<dbReference type="PANTHER" id="PTHR33908:SF11">
    <property type="entry name" value="MEMBRANE PROTEIN"/>
    <property type="match status" value="1"/>
</dbReference>
<evidence type="ECO:0000259" key="9">
    <source>
        <dbReference type="Pfam" id="PF13231"/>
    </source>
</evidence>
<dbReference type="STRING" id="1882918.BCY86_08405"/>
<evidence type="ECO:0000256" key="4">
    <source>
        <dbReference type="ARBA" id="ARBA00022679"/>
    </source>
</evidence>
<comment type="subcellular location">
    <subcellularLocation>
        <location evidence="1">Cell membrane</location>
        <topology evidence="1">Multi-pass membrane protein</topology>
    </subcellularLocation>
</comment>
<accession>A0A1L6MYW0</accession>
<evidence type="ECO:0000256" key="8">
    <source>
        <dbReference type="SAM" id="Phobius"/>
    </source>
</evidence>
<keyword evidence="6 8" id="KW-1133">Transmembrane helix</keyword>
<dbReference type="Pfam" id="PF13231">
    <property type="entry name" value="PMT_2"/>
    <property type="match status" value="1"/>
</dbReference>
<dbReference type="GO" id="GO:0005886">
    <property type="term" value="C:plasma membrane"/>
    <property type="evidence" value="ECO:0007669"/>
    <property type="project" value="UniProtKB-SubCell"/>
</dbReference>
<organism evidence="10 11">
    <name type="scientific">Pajaroellobacter abortibovis</name>
    <dbReference type="NCBI Taxonomy" id="1882918"/>
    <lineage>
        <taxon>Bacteria</taxon>
        <taxon>Pseudomonadati</taxon>
        <taxon>Myxococcota</taxon>
        <taxon>Polyangia</taxon>
        <taxon>Polyangiales</taxon>
        <taxon>Polyangiaceae</taxon>
    </lineage>
</organism>
<dbReference type="PANTHER" id="PTHR33908">
    <property type="entry name" value="MANNOSYLTRANSFERASE YKCB-RELATED"/>
    <property type="match status" value="1"/>
</dbReference>
<feature type="domain" description="Glycosyltransferase RgtA/B/C/D-like" evidence="9">
    <location>
        <begin position="86"/>
        <end position="204"/>
    </location>
</feature>
<evidence type="ECO:0000313" key="11">
    <source>
        <dbReference type="Proteomes" id="UP000185544"/>
    </source>
</evidence>
<keyword evidence="11" id="KW-1185">Reference proteome</keyword>